<dbReference type="EMBL" id="RCZC01000014">
    <property type="protein sequence ID" value="TPG46458.1"/>
    <property type="molecule type" value="Genomic_DNA"/>
</dbReference>
<name>A0A502FAL4_9SPHN</name>
<dbReference type="OrthoDB" id="9764596at2"/>
<dbReference type="InterPro" id="IPR036259">
    <property type="entry name" value="MFS_trans_sf"/>
</dbReference>
<reference evidence="2 3" key="1">
    <citation type="journal article" date="2019" name="Environ. Microbiol.">
        <title>Species interactions and distinct microbial communities in high Arctic permafrost affected cryosols are associated with the CH4 and CO2 gas fluxes.</title>
        <authorList>
            <person name="Altshuler I."/>
            <person name="Hamel J."/>
            <person name="Turney S."/>
            <person name="Magnuson E."/>
            <person name="Levesque R."/>
            <person name="Greer C."/>
            <person name="Whyte L.G."/>
        </authorList>
    </citation>
    <scope>NUCLEOTIDE SEQUENCE [LARGE SCALE GENOMIC DNA]</scope>
    <source>
        <strain evidence="2 3">E6.1</strain>
    </source>
</reference>
<dbReference type="RefSeq" id="WP_140852709.1">
    <property type="nucleotide sequence ID" value="NZ_RCZC01000014.1"/>
</dbReference>
<protein>
    <recommendedName>
        <fullName evidence="4">MFS transporter</fullName>
    </recommendedName>
</protein>
<evidence type="ECO:0000256" key="1">
    <source>
        <dbReference type="SAM" id="Phobius"/>
    </source>
</evidence>
<gene>
    <name evidence="2" type="ORF">EAH76_23515</name>
</gene>
<feature type="transmembrane region" description="Helical" evidence="1">
    <location>
        <begin position="248"/>
        <end position="275"/>
    </location>
</feature>
<feature type="transmembrane region" description="Helical" evidence="1">
    <location>
        <begin position="149"/>
        <end position="172"/>
    </location>
</feature>
<sequence>MLLWLAVCYGAYSACYLAHLSWGATLSSDYAGRSRIFAWWQAGVLVGMIAVLATPVIVEGALHYDHQTRVAAMPWLVAALLPLRVLIAVSTVREPIGDRPHVPPRWIDYLRLMLQPTIARLLIADLVIGTAMGMNSALFFFYFGMVKHVPLLDITILLFLNLCGSLCCTPIWNYLTGRIGKHRAAAVAFILNAVSLLVIAVMPADRVIGGIVLFLVGLTLSAGPLLLRSMMADAGDEEYLRSGYDRTGLISALFAGTNKLGLALAPGITFLGLGFTHFDPVGRNGSAALATLTAFYIGVPATLGVITAALIVGHRLTAARHAAICAELAAKKQPH</sequence>
<proteinExistence type="predicted"/>
<organism evidence="2 3">
    <name type="scientific">Sphingomonas glacialis</name>
    <dbReference type="NCBI Taxonomy" id="658225"/>
    <lineage>
        <taxon>Bacteria</taxon>
        <taxon>Pseudomonadati</taxon>
        <taxon>Pseudomonadota</taxon>
        <taxon>Alphaproteobacteria</taxon>
        <taxon>Sphingomonadales</taxon>
        <taxon>Sphingomonadaceae</taxon>
        <taxon>Sphingomonas</taxon>
    </lineage>
</organism>
<feature type="transmembrane region" description="Helical" evidence="1">
    <location>
        <begin position="208"/>
        <end position="227"/>
    </location>
</feature>
<keyword evidence="1" id="KW-1133">Transmembrane helix</keyword>
<keyword evidence="1" id="KW-0812">Transmembrane</keyword>
<dbReference type="Pfam" id="PF13347">
    <property type="entry name" value="MFS_2"/>
    <property type="match status" value="1"/>
</dbReference>
<dbReference type="SUPFAM" id="SSF103473">
    <property type="entry name" value="MFS general substrate transporter"/>
    <property type="match status" value="1"/>
</dbReference>
<evidence type="ECO:0008006" key="4">
    <source>
        <dbReference type="Google" id="ProtNLM"/>
    </source>
</evidence>
<dbReference type="Proteomes" id="UP000319931">
    <property type="component" value="Unassembled WGS sequence"/>
</dbReference>
<accession>A0A502FAL4</accession>
<keyword evidence="1" id="KW-0472">Membrane</keyword>
<feature type="transmembrane region" description="Helical" evidence="1">
    <location>
        <begin position="184"/>
        <end position="202"/>
    </location>
</feature>
<feature type="transmembrane region" description="Helical" evidence="1">
    <location>
        <begin position="37"/>
        <end position="58"/>
    </location>
</feature>
<evidence type="ECO:0000313" key="2">
    <source>
        <dbReference type="EMBL" id="TPG46458.1"/>
    </source>
</evidence>
<keyword evidence="3" id="KW-1185">Reference proteome</keyword>
<dbReference type="Gene3D" id="1.20.1250.20">
    <property type="entry name" value="MFS general substrate transporter like domains"/>
    <property type="match status" value="1"/>
</dbReference>
<dbReference type="AlphaFoldDB" id="A0A502FAL4"/>
<comment type="caution">
    <text evidence="2">The sequence shown here is derived from an EMBL/GenBank/DDBJ whole genome shotgun (WGS) entry which is preliminary data.</text>
</comment>
<feature type="transmembrane region" description="Helical" evidence="1">
    <location>
        <begin position="121"/>
        <end position="143"/>
    </location>
</feature>
<evidence type="ECO:0000313" key="3">
    <source>
        <dbReference type="Proteomes" id="UP000319931"/>
    </source>
</evidence>
<feature type="transmembrane region" description="Helical" evidence="1">
    <location>
        <begin position="287"/>
        <end position="312"/>
    </location>
</feature>